<evidence type="ECO:0000256" key="1">
    <source>
        <dbReference type="PROSITE-ProRule" id="PRU00285"/>
    </source>
</evidence>
<proteinExistence type="inferred from homology"/>
<dbReference type="Proteomes" id="UP001524478">
    <property type="component" value="Unassembled WGS sequence"/>
</dbReference>
<dbReference type="InterPro" id="IPR031107">
    <property type="entry name" value="Small_HSP"/>
</dbReference>
<dbReference type="SUPFAM" id="SSF49764">
    <property type="entry name" value="HSP20-like chaperones"/>
    <property type="match status" value="1"/>
</dbReference>
<dbReference type="InterPro" id="IPR053570">
    <property type="entry name" value="sHSP/HSP20"/>
</dbReference>
<dbReference type="InterPro" id="IPR002068">
    <property type="entry name" value="A-crystallin/Hsp20_dom"/>
</dbReference>
<dbReference type="PANTHER" id="PTHR11527">
    <property type="entry name" value="HEAT-SHOCK PROTEIN 20 FAMILY MEMBER"/>
    <property type="match status" value="1"/>
</dbReference>
<keyword evidence="5" id="KW-1185">Reference proteome</keyword>
<dbReference type="NCBIfam" id="NF042420">
    <property type="entry name" value="Hsp18_Clos"/>
    <property type="match status" value="1"/>
</dbReference>
<name>A0ABT1SBF9_9FIRM</name>
<dbReference type="EMBL" id="JANGAC010000008">
    <property type="protein sequence ID" value="MCQ4923796.1"/>
    <property type="molecule type" value="Genomic_DNA"/>
</dbReference>
<evidence type="ECO:0000259" key="3">
    <source>
        <dbReference type="PROSITE" id="PS01031"/>
    </source>
</evidence>
<accession>A0ABT1SBF9</accession>
<reference evidence="4 5" key="1">
    <citation type="submission" date="2022-06" db="EMBL/GenBank/DDBJ databases">
        <title>Isolation of gut microbiota from human fecal samples.</title>
        <authorList>
            <person name="Pamer E.G."/>
            <person name="Barat B."/>
            <person name="Waligurski E."/>
            <person name="Medina S."/>
            <person name="Paddock L."/>
            <person name="Mostad J."/>
        </authorList>
    </citation>
    <scope>NUCLEOTIDE SEQUENCE [LARGE SCALE GENOMIC DNA]</scope>
    <source>
        <strain evidence="4 5">DFI.7.95</strain>
    </source>
</reference>
<dbReference type="Gene3D" id="2.60.40.790">
    <property type="match status" value="1"/>
</dbReference>
<dbReference type="CDD" id="cd06471">
    <property type="entry name" value="ACD_LpsHSP_like"/>
    <property type="match status" value="1"/>
</dbReference>
<evidence type="ECO:0000313" key="4">
    <source>
        <dbReference type="EMBL" id="MCQ4923796.1"/>
    </source>
</evidence>
<gene>
    <name evidence="4" type="ORF">NE686_11910</name>
</gene>
<evidence type="ECO:0000313" key="5">
    <source>
        <dbReference type="Proteomes" id="UP001524478"/>
    </source>
</evidence>
<dbReference type="InterPro" id="IPR008978">
    <property type="entry name" value="HSP20-like_chaperone"/>
</dbReference>
<dbReference type="RefSeq" id="WP_256311665.1">
    <property type="nucleotide sequence ID" value="NZ_JANGAC010000008.1"/>
</dbReference>
<organism evidence="4 5">
    <name type="scientific">Tissierella carlieri</name>
    <dbReference type="NCBI Taxonomy" id="689904"/>
    <lineage>
        <taxon>Bacteria</taxon>
        <taxon>Bacillati</taxon>
        <taxon>Bacillota</taxon>
        <taxon>Tissierellia</taxon>
        <taxon>Tissierellales</taxon>
        <taxon>Tissierellaceae</taxon>
        <taxon>Tissierella</taxon>
    </lineage>
</organism>
<dbReference type="Pfam" id="PF00011">
    <property type="entry name" value="HSP20"/>
    <property type="match status" value="1"/>
</dbReference>
<dbReference type="PROSITE" id="PS01031">
    <property type="entry name" value="SHSP"/>
    <property type="match status" value="1"/>
</dbReference>
<evidence type="ECO:0000256" key="2">
    <source>
        <dbReference type="RuleBase" id="RU003616"/>
    </source>
</evidence>
<comment type="caution">
    <text evidence="4">The sequence shown here is derived from an EMBL/GenBank/DDBJ whole genome shotgun (WGS) entry which is preliminary data.</text>
</comment>
<comment type="similarity">
    <text evidence="1 2">Belongs to the small heat shock protein (HSP20) family.</text>
</comment>
<protein>
    <submittedName>
        <fullName evidence="4">Hsp20/alpha crystallin family protein</fullName>
    </submittedName>
</protein>
<feature type="domain" description="SHSP" evidence="3">
    <location>
        <begin position="36"/>
        <end position="147"/>
    </location>
</feature>
<sequence length="147" mass="17492">MFNTMGPFGNNKLMRKDGTFSPFLTNFFDNDFFSPMNYFHGNFNVDLKENDKEYFVEADLPGIKKGDIDIDVNNNYLTITAKRNENQENKEENYVRRERHYGEFKRSFYMDNVDEEKIEAYFNDGVLQIVLPKMTKDNGNKKRIEIH</sequence>